<proteinExistence type="predicted"/>
<gene>
    <name evidence="2" type="ORF">ACFFX0_20985</name>
</gene>
<keyword evidence="3" id="KW-1185">Reference proteome</keyword>
<evidence type="ECO:0000313" key="2">
    <source>
        <dbReference type="EMBL" id="MFB9073537.1"/>
    </source>
</evidence>
<protein>
    <submittedName>
        <fullName evidence="2">Uncharacterized protein</fullName>
    </submittedName>
</protein>
<comment type="caution">
    <text evidence="2">The sequence shown here is derived from an EMBL/GenBank/DDBJ whole genome shotgun (WGS) entry which is preliminary data.</text>
</comment>
<evidence type="ECO:0000256" key="1">
    <source>
        <dbReference type="SAM" id="MobiDB-lite"/>
    </source>
</evidence>
<dbReference type="Proteomes" id="UP001589575">
    <property type="component" value="Unassembled WGS sequence"/>
</dbReference>
<name>A0ABV5G3M5_9MICC</name>
<feature type="region of interest" description="Disordered" evidence="1">
    <location>
        <begin position="21"/>
        <end position="44"/>
    </location>
</feature>
<organism evidence="2 3">
    <name type="scientific">Citricoccus parietis</name>
    <dbReference type="NCBI Taxonomy" id="592307"/>
    <lineage>
        <taxon>Bacteria</taxon>
        <taxon>Bacillati</taxon>
        <taxon>Actinomycetota</taxon>
        <taxon>Actinomycetes</taxon>
        <taxon>Micrococcales</taxon>
        <taxon>Micrococcaceae</taxon>
        <taxon>Citricoccus</taxon>
    </lineage>
</organism>
<reference evidence="2 3" key="1">
    <citation type="submission" date="2024-09" db="EMBL/GenBank/DDBJ databases">
        <authorList>
            <person name="Sun Q."/>
            <person name="Mori K."/>
        </authorList>
    </citation>
    <scope>NUCLEOTIDE SEQUENCE [LARGE SCALE GENOMIC DNA]</scope>
    <source>
        <strain evidence="2 3">CCM 7609</strain>
    </source>
</reference>
<accession>A0ABV5G3M5</accession>
<sequence length="44" mass="4785">MVVLVRSRFTGLLVVQGEAVGAHEQQAHDTHRDESDDRQGAGLV</sequence>
<evidence type="ECO:0000313" key="3">
    <source>
        <dbReference type="Proteomes" id="UP001589575"/>
    </source>
</evidence>
<feature type="compositionally biased region" description="Basic and acidic residues" evidence="1">
    <location>
        <begin position="25"/>
        <end position="44"/>
    </location>
</feature>
<dbReference type="EMBL" id="JBHMFI010000001">
    <property type="protein sequence ID" value="MFB9073537.1"/>
    <property type="molecule type" value="Genomic_DNA"/>
</dbReference>